<organism evidence="1 2">
    <name type="scientific">Ambrosiozyma monospora</name>
    <name type="common">Yeast</name>
    <name type="synonym">Endomycopsis monosporus</name>
    <dbReference type="NCBI Taxonomy" id="43982"/>
    <lineage>
        <taxon>Eukaryota</taxon>
        <taxon>Fungi</taxon>
        <taxon>Dikarya</taxon>
        <taxon>Ascomycota</taxon>
        <taxon>Saccharomycotina</taxon>
        <taxon>Pichiomycetes</taxon>
        <taxon>Pichiales</taxon>
        <taxon>Pichiaceae</taxon>
        <taxon>Ambrosiozyma</taxon>
    </lineage>
</organism>
<keyword evidence="2" id="KW-1185">Reference proteome</keyword>
<comment type="caution">
    <text evidence="1">The sequence shown here is derived from an EMBL/GenBank/DDBJ whole genome shotgun (WGS) entry which is preliminary data.</text>
</comment>
<proteinExistence type="predicted"/>
<dbReference type="Gene3D" id="3.50.50.60">
    <property type="entry name" value="FAD/NAD(P)-binding domain"/>
    <property type="match status" value="1"/>
</dbReference>
<gene>
    <name evidence="1" type="ORF">Amon01_000839400</name>
</gene>
<dbReference type="OrthoDB" id="438553at2759"/>
<dbReference type="EMBL" id="BSXU01007243">
    <property type="protein sequence ID" value="GMG56327.1"/>
    <property type="molecule type" value="Genomic_DNA"/>
</dbReference>
<dbReference type="Proteomes" id="UP001165063">
    <property type="component" value="Unassembled WGS sequence"/>
</dbReference>
<protein>
    <submittedName>
        <fullName evidence="1">Unnamed protein product</fullName>
    </submittedName>
</protein>
<dbReference type="AlphaFoldDB" id="A0A9W7DJU8"/>
<sequence>MTSEDVDQDAKEVIRLAQIKKTDEEYTKMTVMMGGHMLNETDLPISNSRIQHVVQEVLLGTMGIDLDQESGVITEVGFKANTIPQFNVGYTQLKTDISKIVESEFDGKVSIGGMIDGIGVPDCVLNSFKAANNLSQ</sequence>
<accession>A0A9W7DJU8</accession>
<evidence type="ECO:0000313" key="1">
    <source>
        <dbReference type="EMBL" id="GMG56327.1"/>
    </source>
</evidence>
<name>A0A9W7DJU8_AMBMO</name>
<dbReference type="InterPro" id="IPR036188">
    <property type="entry name" value="FAD/NAD-bd_sf"/>
</dbReference>
<reference evidence="1" key="1">
    <citation type="submission" date="2023-04" db="EMBL/GenBank/DDBJ databases">
        <title>Ambrosiozyma monospora NBRC 1965.</title>
        <authorList>
            <person name="Ichikawa N."/>
            <person name="Sato H."/>
            <person name="Tonouchi N."/>
        </authorList>
    </citation>
    <scope>NUCLEOTIDE SEQUENCE</scope>
    <source>
        <strain evidence="1">NBRC 1965</strain>
    </source>
</reference>
<evidence type="ECO:0000313" key="2">
    <source>
        <dbReference type="Proteomes" id="UP001165063"/>
    </source>
</evidence>